<sequence>MSGLHPLNGEVVRETDAWFYREHPRGRELQGRPLHPTSAEDAEGRRAWIAEYRRRLAARQSAPGSAPTPGGQADPLAPCQGCCPTDFLVSVGRVPASLPQVTLEVEEDVVLTGEDIAGSAGFGSGIYRWTTPSPRLSLRGAATSPQIVQGPTVRVHAGSEPSAAQPGELVEVTRSQPGCAPLTRQVHVFVRRCRLFRLAQPKIIAIASAVPAPVTTFADPLLPGAPPLPYGQDITFSTVRAIPHGPSFGTTIAHRERQMRVLLSWWAHNDPHRMAERLVNAFLAPHSAVACWSDPDLTAVASRHPNIVSFINKALSAPNSPERAPPGSVRIHQALERAGWDINALVPPTGLGPPAFNRGSQPLRTEDWGNGLAFMINGVQHAVVVARDYYYDRCAGEYYMRLEYVFYDVFGLDDIDLERFGANSGITSPFNTDAHYGVTAWWQLQHQHGYVPLITRISLEREFWVPVPPPAGAVP</sequence>
<name>A0A150THL5_SORCE</name>
<proteinExistence type="predicted"/>
<accession>A0A150THL5</accession>
<evidence type="ECO:0000313" key="2">
    <source>
        <dbReference type="Proteomes" id="UP000075502"/>
    </source>
</evidence>
<dbReference type="Proteomes" id="UP000075502">
    <property type="component" value="Unassembled WGS sequence"/>
</dbReference>
<gene>
    <name evidence="1" type="ORF">BE21_04110</name>
</gene>
<reference evidence="1 2" key="1">
    <citation type="submission" date="2014-02" db="EMBL/GenBank/DDBJ databases">
        <title>The small core and large imbalanced accessory genome model reveals a collaborative survival strategy of Sorangium cellulosum strains in nature.</title>
        <authorList>
            <person name="Han K."/>
            <person name="Peng R."/>
            <person name="Blom J."/>
            <person name="Li Y.-Z."/>
        </authorList>
    </citation>
    <scope>NUCLEOTIDE SEQUENCE [LARGE SCALE GENOMIC DNA]</scope>
    <source>
        <strain evidence="1 2">So0007-03</strain>
    </source>
</reference>
<protein>
    <submittedName>
        <fullName evidence="1">Uncharacterized protein</fullName>
    </submittedName>
</protein>
<organism evidence="1 2">
    <name type="scientific">Sorangium cellulosum</name>
    <name type="common">Polyangium cellulosum</name>
    <dbReference type="NCBI Taxonomy" id="56"/>
    <lineage>
        <taxon>Bacteria</taxon>
        <taxon>Pseudomonadati</taxon>
        <taxon>Myxococcota</taxon>
        <taxon>Polyangia</taxon>
        <taxon>Polyangiales</taxon>
        <taxon>Polyangiaceae</taxon>
        <taxon>Sorangium</taxon>
    </lineage>
</organism>
<comment type="caution">
    <text evidence="1">The sequence shown here is derived from an EMBL/GenBank/DDBJ whole genome shotgun (WGS) entry which is preliminary data.</text>
</comment>
<dbReference type="AlphaFoldDB" id="A0A150THL5"/>
<dbReference type="EMBL" id="JEME01002476">
    <property type="protein sequence ID" value="KYG04180.1"/>
    <property type="molecule type" value="Genomic_DNA"/>
</dbReference>
<evidence type="ECO:0000313" key="1">
    <source>
        <dbReference type="EMBL" id="KYG04180.1"/>
    </source>
</evidence>